<dbReference type="Pfam" id="PF11790">
    <property type="entry name" value="Glyco_hydro_cc"/>
    <property type="match status" value="1"/>
</dbReference>
<dbReference type="GO" id="GO:0071966">
    <property type="term" value="P:fungal-type cell wall polysaccharide metabolic process"/>
    <property type="evidence" value="ECO:0007669"/>
    <property type="project" value="TreeGrafter"/>
</dbReference>
<evidence type="ECO:0000256" key="1">
    <source>
        <dbReference type="SAM" id="MobiDB-lite"/>
    </source>
</evidence>
<evidence type="ECO:0000313" key="3">
    <source>
        <dbReference type="EMBL" id="GLB43528.1"/>
    </source>
</evidence>
<evidence type="ECO:0000259" key="2">
    <source>
        <dbReference type="Pfam" id="PF11790"/>
    </source>
</evidence>
<dbReference type="InterPro" id="IPR024655">
    <property type="entry name" value="Asl1_glyco_hydro_catalytic"/>
</dbReference>
<feature type="compositionally biased region" description="Polar residues" evidence="1">
    <location>
        <begin position="14"/>
        <end position="23"/>
    </location>
</feature>
<dbReference type="Proteomes" id="UP001063166">
    <property type="component" value="Unassembled WGS sequence"/>
</dbReference>
<evidence type="ECO:0000313" key="4">
    <source>
        <dbReference type="Proteomes" id="UP001063166"/>
    </source>
</evidence>
<dbReference type="SUPFAM" id="SSF51445">
    <property type="entry name" value="(Trans)glycosidases"/>
    <property type="match status" value="1"/>
</dbReference>
<feature type="region of interest" description="Disordered" evidence="1">
    <location>
        <begin position="1"/>
        <end position="24"/>
    </location>
</feature>
<dbReference type="PANTHER" id="PTHR34154">
    <property type="entry name" value="ALKALI-SENSITIVE LINKAGE PROTEIN 1"/>
    <property type="match status" value="1"/>
</dbReference>
<reference evidence="3" key="1">
    <citation type="submission" date="2022-07" db="EMBL/GenBank/DDBJ databases">
        <title>The genome of Lyophyllum shimeji provides insight into the initial evolution of ectomycorrhizal fungal genome.</title>
        <authorList>
            <person name="Kobayashi Y."/>
            <person name="Shibata T."/>
            <person name="Hirakawa H."/>
            <person name="Shigenobu S."/>
            <person name="Nishiyama T."/>
            <person name="Yamada A."/>
            <person name="Hasebe M."/>
            <person name="Kawaguchi M."/>
        </authorList>
    </citation>
    <scope>NUCLEOTIDE SEQUENCE</scope>
    <source>
        <strain evidence="3">AT787</strain>
    </source>
</reference>
<dbReference type="OrthoDB" id="43654at2759"/>
<dbReference type="EMBL" id="BRPK01000014">
    <property type="protein sequence ID" value="GLB43528.1"/>
    <property type="molecule type" value="Genomic_DNA"/>
</dbReference>
<dbReference type="AlphaFoldDB" id="A0A9P3PX11"/>
<protein>
    <submittedName>
        <fullName evidence="3">Glycosyl hydrolase 53 domain-containing protein</fullName>
    </submittedName>
</protein>
<gene>
    <name evidence="3" type="ORF">LshimejAT787_1400400</name>
</gene>
<keyword evidence="4" id="KW-1185">Reference proteome</keyword>
<keyword evidence="3" id="KW-0378">Hydrolase</keyword>
<dbReference type="GO" id="GO:0016787">
    <property type="term" value="F:hydrolase activity"/>
    <property type="evidence" value="ECO:0007669"/>
    <property type="project" value="UniProtKB-KW"/>
</dbReference>
<dbReference type="GO" id="GO:0009277">
    <property type="term" value="C:fungal-type cell wall"/>
    <property type="evidence" value="ECO:0007669"/>
    <property type="project" value="TreeGrafter"/>
</dbReference>
<dbReference type="PANTHER" id="PTHR34154:SF3">
    <property type="entry name" value="ALKALI-SENSITIVE LINKAGE PROTEIN 1"/>
    <property type="match status" value="1"/>
</dbReference>
<dbReference type="InterPro" id="IPR053183">
    <property type="entry name" value="ASL1"/>
</dbReference>
<dbReference type="InterPro" id="IPR017853">
    <property type="entry name" value="GH"/>
</dbReference>
<comment type="caution">
    <text evidence="3">The sequence shown here is derived from an EMBL/GenBank/DDBJ whole genome shotgun (WGS) entry which is preliminary data.</text>
</comment>
<name>A0A9P3PX11_LYOSH</name>
<accession>A0A9P3PX11</accession>
<proteinExistence type="predicted"/>
<dbReference type="Gene3D" id="3.20.20.80">
    <property type="entry name" value="Glycosidases"/>
    <property type="match status" value="1"/>
</dbReference>
<sequence>MLSRPPSDWPRLTGRSTSRQSQAVPFPAAPHFEKSVLSGMADPRKSVKLLVFCMSCSVQADFKKSILGSELPLFLRTLIGFRSCDRQRRQFALSCQPPFFHVQGPILLVSALNKTSKRGLAFSAQDTPGDLNNANQTRSQTSWVYDWGSSPPAYLAVSKIEYVPMQWGSGNIEVFADTVKTQAAKTILAFNEPDFDKESNMLPADAAKLWKQYLEPLKADGIRLGGPAVTGSPTGRPWLTEFFQACTNCSVDFLPLHWYGDGVEGFYSYLWEVHNEYPKLPIWVTEFASTSSNDTEVANFLNASTTYMDTLDWIERYAWFGYFRPREGAHYNLLGDDGSLNTLGQIYVGAKTVHTQIVSKPPTKSFQTVNGADNPTQGLVTTYASIANGAVDGSSVFGKEARRQILGVGFAVVGCAVGAAWTVW</sequence>
<feature type="domain" description="Asl1-like glycosyl hydrolase catalytic" evidence="2">
    <location>
        <begin position="120"/>
        <end position="347"/>
    </location>
</feature>
<organism evidence="3 4">
    <name type="scientific">Lyophyllum shimeji</name>
    <name type="common">Hon-shimeji</name>
    <name type="synonym">Tricholoma shimeji</name>
    <dbReference type="NCBI Taxonomy" id="47721"/>
    <lineage>
        <taxon>Eukaryota</taxon>
        <taxon>Fungi</taxon>
        <taxon>Dikarya</taxon>
        <taxon>Basidiomycota</taxon>
        <taxon>Agaricomycotina</taxon>
        <taxon>Agaricomycetes</taxon>
        <taxon>Agaricomycetidae</taxon>
        <taxon>Agaricales</taxon>
        <taxon>Tricholomatineae</taxon>
        <taxon>Lyophyllaceae</taxon>
        <taxon>Lyophyllum</taxon>
    </lineage>
</organism>